<gene>
    <name evidence="1" type="ORF">DEF24_02570</name>
</gene>
<comment type="caution">
    <text evidence="1">The sequence shown here is derived from an EMBL/GenBank/DDBJ whole genome shotgun (WGS) entry which is preliminary data.</text>
</comment>
<evidence type="ECO:0000313" key="2">
    <source>
        <dbReference type="Proteomes" id="UP000253318"/>
    </source>
</evidence>
<accession>A0A368TAN0</accession>
<protein>
    <submittedName>
        <fullName evidence="1">Uncharacterized protein</fullName>
    </submittedName>
</protein>
<dbReference type="AlphaFoldDB" id="A0A368TAN0"/>
<dbReference type="OrthoDB" id="3436413at2"/>
<sequence length="158" mass="15914">MMALLRSRTAMLVLVAVVTVGLVATSAVGLLNGWGPAPASQGAADSAAPAPEMEVLGAAPDGVEYTDLGQQCDTAECYRPVALTSDSVEGEQAVEAVYNHLLDQGWGRLLPQGATDPADVPLADSALTDGSVIVQGSVQPYTEGSTAGLVLAHASAPA</sequence>
<keyword evidence="2" id="KW-1185">Reference proteome</keyword>
<dbReference type="Proteomes" id="UP000253318">
    <property type="component" value="Unassembled WGS sequence"/>
</dbReference>
<dbReference type="EMBL" id="QEIN01000011">
    <property type="protein sequence ID" value="RCV62072.1"/>
    <property type="molecule type" value="Genomic_DNA"/>
</dbReference>
<name>A0A368TAN0_9ACTN</name>
<organism evidence="1 2">
    <name type="scientific">Marinitenerispora sediminis</name>
    <dbReference type="NCBI Taxonomy" id="1931232"/>
    <lineage>
        <taxon>Bacteria</taxon>
        <taxon>Bacillati</taxon>
        <taxon>Actinomycetota</taxon>
        <taxon>Actinomycetes</taxon>
        <taxon>Streptosporangiales</taxon>
        <taxon>Nocardiopsidaceae</taxon>
        <taxon>Marinitenerispora</taxon>
    </lineage>
</organism>
<dbReference type="RefSeq" id="WP_114398775.1">
    <property type="nucleotide sequence ID" value="NZ_QEIM01000089.1"/>
</dbReference>
<proteinExistence type="predicted"/>
<reference evidence="1 2" key="1">
    <citation type="submission" date="2018-04" db="EMBL/GenBank/DDBJ databases">
        <title>Novel actinobacteria from marine sediment.</title>
        <authorList>
            <person name="Ng Z.Y."/>
            <person name="Tan G.Y.A."/>
        </authorList>
    </citation>
    <scope>NUCLEOTIDE SEQUENCE [LARGE SCALE GENOMIC DNA]</scope>
    <source>
        <strain evidence="1 2">TPS81</strain>
    </source>
</reference>
<evidence type="ECO:0000313" key="1">
    <source>
        <dbReference type="EMBL" id="RCV62072.1"/>
    </source>
</evidence>